<gene>
    <name evidence="1" type="ORF">THIARS_60531</name>
</gene>
<dbReference type="EMBL" id="FLMQ01000055">
    <property type="protein sequence ID" value="SBP87818.1"/>
    <property type="molecule type" value="Genomic_DNA"/>
</dbReference>
<proteinExistence type="predicted"/>
<dbReference type="AlphaFoldDB" id="A0A238D3E1"/>
<dbReference type="Proteomes" id="UP000214566">
    <property type="component" value="Unassembled WGS sequence"/>
</dbReference>
<evidence type="ECO:0000313" key="2">
    <source>
        <dbReference type="Proteomes" id="UP000214566"/>
    </source>
</evidence>
<name>A0A238D3E1_THIDL</name>
<protein>
    <submittedName>
        <fullName evidence="1">Uncharacterized protein</fullName>
    </submittedName>
</protein>
<sequence>MASREWGSAQIAPPERTVLACSRGSIAASFERLPSSWPFTVDAFYGVLVFGRNSGAGAVNGGQLPLLGVGERMARVRLFGYGRLKPRGG</sequence>
<keyword evidence="2" id="KW-1185">Reference proteome</keyword>
<organism evidence="1 2">
    <name type="scientific">Thiomonas delicata</name>
    <name type="common">Thiomonas cuprina</name>
    <dbReference type="NCBI Taxonomy" id="364030"/>
    <lineage>
        <taxon>Bacteria</taxon>
        <taxon>Pseudomonadati</taxon>
        <taxon>Pseudomonadota</taxon>
        <taxon>Betaproteobacteria</taxon>
        <taxon>Burkholderiales</taxon>
        <taxon>Thiomonas</taxon>
    </lineage>
</organism>
<evidence type="ECO:0000313" key="1">
    <source>
        <dbReference type="EMBL" id="SBP87818.1"/>
    </source>
</evidence>
<accession>A0A238D3E1</accession>
<reference evidence="1 2" key="1">
    <citation type="submission" date="2016-06" db="EMBL/GenBank/DDBJ databases">
        <authorList>
            <person name="Kjaerup R.B."/>
            <person name="Dalgaard T.S."/>
            <person name="Juul-Madsen H.R."/>
        </authorList>
    </citation>
    <scope>NUCLEOTIDE SEQUENCE [LARGE SCALE GENOMIC DNA]</scope>
    <source>
        <strain evidence="1 2">DSM 16361</strain>
    </source>
</reference>